<dbReference type="InterPro" id="IPR033755">
    <property type="entry name" value="PdxS/SNZ_N"/>
</dbReference>
<comment type="subunit">
    <text evidence="7">Homohexamer and homododecamer. In the presence of PdxT, forms a dodecamer of heterodimers.</text>
</comment>
<evidence type="ECO:0000256" key="1">
    <source>
        <dbReference type="ARBA" id="ARBA00004737"/>
    </source>
</evidence>
<evidence type="ECO:0000256" key="7">
    <source>
        <dbReference type="ARBA" id="ARBA00061750"/>
    </source>
</evidence>
<evidence type="ECO:0000256" key="2">
    <source>
        <dbReference type="ARBA" id="ARBA00007281"/>
    </source>
</evidence>
<dbReference type="CDD" id="cd04727">
    <property type="entry name" value="pdxS"/>
    <property type="match status" value="1"/>
</dbReference>
<dbReference type="PROSITE" id="PS01235">
    <property type="entry name" value="PDXS_SNZ_1"/>
    <property type="match status" value="1"/>
</dbReference>
<evidence type="ECO:0000256" key="6">
    <source>
        <dbReference type="ARBA" id="ARBA00047992"/>
    </source>
</evidence>
<evidence type="ECO:0000256" key="8">
    <source>
        <dbReference type="HAMAP-Rule" id="MF_01824"/>
    </source>
</evidence>
<dbReference type="PIRSF" id="PIRSF029271">
    <property type="entry name" value="Pdx1"/>
    <property type="match status" value="1"/>
</dbReference>
<keyword evidence="3 8" id="KW-0663">Pyridoxal phosphate</keyword>
<keyword evidence="4 8" id="KW-0456">Lyase</keyword>
<dbReference type="NCBIfam" id="NF003215">
    <property type="entry name" value="PRK04180.1"/>
    <property type="match status" value="1"/>
</dbReference>
<comment type="pathway">
    <text evidence="1 8">Cofactor biosynthesis; pyridoxal 5'-phosphate biosynthesis.</text>
</comment>
<feature type="binding site" evidence="8">
    <location>
        <position position="234"/>
    </location>
    <ligand>
        <name>D-ribose 5-phosphate</name>
        <dbReference type="ChEBI" id="CHEBI:78346"/>
    </ligand>
</feature>
<keyword evidence="13" id="KW-1185">Reference proteome</keyword>
<feature type="active site" description="Schiff-base intermediate with D-ribose 5-phosphate" evidence="8">
    <location>
        <position position="101"/>
    </location>
</feature>
<dbReference type="PANTHER" id="PTHR31829:SF0">
    <property type="entry name" value="PYRIDOXAL 5'-PHOSPHATE SYNTHASE SUBUNIT SNZ1-RELATED"/>
    <property type="match status" value="1"/>
</dbReference>
<dbReference type="Proteomes" id="UP000638648">
    <property type="component" value="Unassembled WGS sequence"/>
</dbReference>
<dbReference type="GO" id="GO:0008615">
    <property type="term" value="P:pyridoxine biosynthetic process"/>
    <property type="evidence" value="ECO:0007669"/>
    <property type="project" value="TreeGrafter"/>
</dbReference>
<dbReference type="Pfam" id="PF01680">
    <property type="entry name" value="SOR_SNZ"/>
    <property type="match status" value="1"/>
</dbReference>
<sequence>MTAPQSTPPTPDATPIGGSAAPVTGTGRVKRGMAEMLKGGVIMDVVTPEQAKIAEDAGAVAVMALERVPADIRVQGGVARMSDPDMIDGIIEAVSIPVMAKARIGHFVEAQVLQAIGVDYVDESEVLTPADEAHHIDKWAFTVPFVCGATNLGEALRRISEGAAMIRSKGEAGTGNVVEATRHMRQIRADIRRLSTLGEEELYAAAKELRAPHDLVKEVAQAGKLPVVLFTAGGLATPADAAMMMQLGAEGVFVGSGIFKSGDPAKRAEAIVKATTFYDDPDVIAKVSRGLGEAMVGLNVTDLPESQRLATRGW</sequence>
<dbReference type="InterPro" id="IPR013785">
    <property type="entry name" value="Aldolase_TIM"/>
</dbReference>
<dbReference type="NCBIfam" id="TIGR00343">
    <property type="entry name" value="pyridoxal 5'-phosphate synthase lyase subunit PdxS"/>
    <property type="match status" value="1"/>
</dbReference>
<feature type="binding site" evidence="8">
    <location>
        <begin position="255"/>
        <end position="256"/>
    </location>
    <ligand>
        <name>D-ribose 5-phosphate</name>
        <dbReference type="ChEBI" id="CHEBI:78346"/>
    </ligand>
</feature>
<comment type="catalytic activity">
    <reaction evidence="6 8">
        <text>aldehydo-D-ribose 5-phosphate + D-glyceraldehyde 3-phosphate + L-glutamine = pyridoxal 5'-phosphate + L-glutamate + phosphate + 3 H2O + H(+)</text>
        <dbReference type="Rhea" id="RHEA:31507"/>
        <dbReference type="ChEBI" id="CHEBI:15377"/>
        <dbReference type="ChEBI" id="CHEBI:15378"/>
        <dbReference type="ChEBI" id="CHEBI:29985"/>
        <dbReference type="ChEBI" id="CHEBI:43474"/>
        <dbReference type="ChEBI" id="CHEBI:58273"/>
        <dbReference type="ChEBI" id="CHEBI:58359"/>
        <dbReference type="ChEBI" id="CHEBI:59776"/>
        <dbReference type="ChEBI" id="CHEBI:597326"/>
        <dbReference type="EC" id="4.3.3.6"/>
    </reaction>
</comment>
<feature type="region of interest" description="Disordered" evidence="10">
    <location>
        <begin position="1"/>
        <end position="25"/>
    </location>
</feature>
<feature type="binding site" evidence="8">
    <location>
        <position position="44"/>
    </location>
    <ligand>
        <name>D-ribose 5-phosphate</name>
        <dbReference type="ChEBI" id="CHEBI:78346"/>
    </ligand>
</feature>
<evidence type="ECO:0000256" key="5">
    <source>
        <dbReference type="ARBA" id="ARBA00023270"/>
    </source>
</evidence>
<evidence type="ECO:0000313" key="13">
    <source>
        <dbReference type="Proteomes" id="UP000638648"/>
    </source>
</evidence>
<dbReference type="Gene3D" id="3.20.20.70">
    <property type="entry name" value="Aldolase class I"/>
    <property type="match status" value="1"/>
</dbReference>
<dbReference type="InterPro" id="IPR001852">
    <property type="entry name" value="PdxS/SNZ"/>
</dbReference>
<dbReference type="EMBL" id="JADBEM010000001">
    <property type="protein sequence ID" value="MBE1610403.1"/>
    <property type="molecule type" value="Genomic_DNA"/>
</dbReference>
<dbReference type="SUPFAM" id="SSF51366">
    <property type="entry name" value="Ribulose-phoshate binding barrel"/>
    <property type="match status" value="1"/>
</dbReference>
<feature type="compositionally biased region" description="Pro residues" evidence="10">
    <location>
        <begin position="1"/>
        <end position="12"/>
    </location>
</feature>
<dbReference type="PROSITE" id="PS51129">
    <property type="entry name" value="PDXS_SNZ_2"/>
    <property type="match status" value="1"/>
</dbReference>
<comment type="similarity">
    <text evidence="2 8 9">Belongs to the PdxS/SNZ family.</text>
</comment>
<name>A0A927N3R0_9ACTN</name>
<dbReference type="GO" id="GO:0042823">
    <property type="term" value="P:pyridoxal phosphate biosynthetic process"/>
    <property type="evidence" value="ECO:0007669"/>
    <property type="project" value="UniProtKB-UniRule"/>
</dbReference>
<dbReference type="FunFam" id="3.20.20.70:FF:000001">
    <property type="entry name" value="Pyridoxine biosynthesis protein PDX1"/>
    <property type="match status" value="1"/>
</dbReference>
<feature type="binding site" evidence="8">
    <location>
        <position position="173"/>
    </location>
    <ligand>
        <name>D-ribose 5-phosphate</name>
        <dbReference type="ChEBI" id="CHEBI:78346"/>
    </ligand>
</feature>
<feature type="binding site" evidence="8">
    <location>
        <position position="185"/>
    </location>
    <ligand>
        <name>D-glyceraldehyde 3-phosphate</name>
        <dbReference type="ChEBI" id="CHEBI:59776"/>
    </ligand>
</feature>
<dbReference type="PANTHER" id="PTHR31829">
    <property type="entry name" value="PYRIDOXAL 5'-PHOSPHATE SYNTHASE SUBUNIT SNZ1-RELATED"/>
    <property type="match status" value="1"/>
</dbReference>
<reference evidence="12" key="1">
    <citation type="submission" date="2020-10" db="EMBL/GenBank/DDBJ databases">
        <title>Sequencing the genomes of 1000 actinobacteria strains.</title>
        <authorList>
            <person name="Klenk H.-P."/>
        </authorList>
    </citation>
    <scope>NUCLEOTIDE SEQUENCE</scope>
    <source>
        <strain evidence="12">DSM 45354</strain>
    </source>
</reference>
<evidence type="ECO:0000313" key="12">
    <source>
        <dbReference type="EMBL" id="MBE1610403.1"/>
    </source>
</evidence>
<organism evidence="12 13">
    <name type="scientific">Actinopolymorpha pittospori</name>
    <dbReference type="NCBI Taxonomy" id="648752"/>
    <lineage>
        <taxon>Bacteria</taxon>
        <taxon>Bacillati</taxon>
        <taxon>Actinomycetota</taxon>
        <taxon>Actinomycetes</taxon>
        <taxon>Propionibacteriales</taxon>
        <taxon>Actinopolymorphaceae</taxon>
        <taxon>Actinopolymorpha</taxon>
    </lineage>
</organism>
<comment type="caution">
    <text evidence="12">The sequence shown here is derived from an EMBL/GenBank/DDBJ whole genome shotgun (WGS) entry which is preliminary data.</text>
</comment>
<dbReference type="GO" id="GO:0006520">
    <property type="term" value="P:amino acid metabolic process"/>
    <property type="evidence" value="ECO:0007669"/>
    <property type="project" value="TreeGrafter"/>
</dbReference>
<evidence type="ECO:0000256" key="10">
    <source>
        <dbReference type="SAM" id="MobiDB-lite"/>
    </source>
</evidence>
<feature type="domain" description="PdxS/SNZ N-terminal" evidence="11">
    <location>
        <begin position="28"/>
        <end position="232"/>
    </location>
</feature>
<evidence type="ECO:0000259" key="11">
    <source>
        <dbReference type="Pfam" id="PF01680"/>
    </source>
</evidence>
<dbReference type="InterPro" id="IPR011060">
    <property type="entry name" value="RibuloseP-bd_barrel"/>
</dbReference>
<evidence type="ECO:0000256" key="9">
    <source>
        <dbReference type="PROSITE-ProRule" id="PRU00481"/>
    </source>
</evidence>
<evidence type="ECO:0000256" key="3">
    <source>
        <dbReference type="ARBA" id="ARBA00022898"/>
    </source>
</evidence>
<dbReference type="EC" id="4.3.3.6" evidence="8"/>
<gene>
    <name evidence="8" type="primary">pdxS</name>
    <name evidence="12" type="ORF">HEB94_007251</name>
</gene>
<dbReference type="HAMAP" id="MF_01824">
    <property type="entry name" value="PdxS"/>
    <property type="match status" value="1"/>
</dbReference>
<comment type="function">
    <text evidence="8">Catalyzes the formation of pyridoxal 5'-phosphate from ribose 5-phosphate (RBP), glyceraldehyde 3-phosphate (G3P) and ammonia. The ammonia is provided by the PdxT subunit. Can also use ribulose 5-phosphate and dihydroxyacetone phosphate as substrates, resulting from enzyme-catalyzed isomerization of RBP and G3P, respectively.</text>
</comment>
<keyword evidence="5 8" id="KW-0704">Schiff base</keyword>
<dbReference type="AlphaFoldDB" id="A0A927N3R0"/>
<evidence type="ECO:0000256" key="4">
    <source>
        <dbReference type="ARBA" id="ARBA00023239"/>
    </source>
</evidence>
<protein>
    <recommendedName>
        <fullName evidence="8">Pyridoxal 5'-phosphate synthase subunit PdxS</fullName>
        <shortName evidence="8">PLP synthase subunit PdxS</shortName>
        <ecNumber evidence="8">4.3.3.6</ecNumber>
    </recommendedName>
    <alternativeName>
        <fullName evidence="8">Pdx1</fullName>
    </alternativeName>
</protein>
<proteinExistence type="inferred from homology"/>
<dbReference type="GO" id="GO:0036381">
    <property type="term" value="F:pyridoxal 5'-phosphate synthase (glutamine hydrolysing) activity"/>
    <property type="evidence" value="ECO:0007669"/>
    <property type="project" value="UniProtKB-UniRule"/>
</dbReference>
<accession>A0A927N3R0</accession>